<dbReference type="InterPro" id="IPR010982">
    <property type="entry name" value="Lambda_DNA-bd_dom_sf"/>
</dbReference>
<dbReference type="RefSeq" id="WP_058962711.1">
    <property type="nucleotide sequence ID" value="NZ_CABKVM010000011.1"/>
</dbReference>
<dbReference type="PANTHER" id="PTHR46797">
    <property type="entry name" value="HTH-TYPE TRANSCRIPTIONAL REGULATOR"/>
    <property type="match status" value="1"/>
</dbReference>
<dbReference type="Proteomes" id="UP000295184">
    <property type="component" value="Unassembled WGS sequence"/>
</dbReference>
<evidence type="ECO:0000259" key="2">
    <source>
        <dbReference type="PROSITE" id="PS50943"/>
    </source>
</evidence>
<dbReference type="GO" id="GO:0003700">
    <property type="term" value="F:DNA-binding transcription factor activity"/>
    <property type="evidence" value="ECO:0007669"/>
    <property type="project" value="TreeGrafter"/>
</dbReference>
<dbReference type="STRING" id="1650663.GCA_001486665_00174"/>
<gene>
    <name evidence="3" type="ORF">EDD77_12159</name>
</gene>
<organism evidence="3 4">
    <name type="scientific">Allofournierella massiliensis</name>
    <dbReference type="NCBI Taxonomy" id="1650663"/>
    <lineage>
        <taxon>Bacteria</taxon>
        <taxon>Bacillati</taxon>
        <taxon>Bacillota</taxon>
        <taxon>Clostridia</taxon>
        <taxon>Eubacteriales</taxon>
        <taxon>Oscillospiraceae</taxon>
        <taxon>Allofournierella</taxon>
    </lineage>
</organism>
<dbReference type="PANTHER" id="PTHR46797:SF19">
    <property type="entry name" value="BLL2473 PROTEIN"/>
    <property type="match status" value="1"/>
</dbReference>
<dbReference type="InterPro" id="IPR050807">
    <property type="entry name" value="TransReg_Diox_bact_type"/>
</dbReference>
<name>A0A4R1QQB0_9FIRM</name>
<dbReference type="OrthoDB" id="9814553at2"/>
<dbReference type="CDD" id="cd02209">
    <property type="entry name" value="cupin_XRE_C"/>
    <property type="match status" value="1"/>
</dbReference>
<dbReference type="SUPFAM" id="SSF47413">
    <property type="entry name" value="lambda repressor-like DNA-binding domains"/>
    <property type="match status" value="1"/>
</dbReference>
<accession>A0A4R1QQB0</accession>
<dbReference type="SMART" id="SM00530">
    <property type="entry name" value="HTH_XRE"/>
    <property type="match status" value="1"/>
</dbReference>
<evidence type="ECO:0000256" key="1">
    <source>
        <dbReference type="ARBA" id="ARBA00023125"/>
    </source>
</evidence>
<proteinExistence type="predicted"/>
<dbReference type="Gene3D" id="1.10.260.40">
    <property type="entry name" value="lambda repressor-like DNA-binding domains"/>
    <property type="match status" value="1"/>
</dbReference>
<dbReference type="PROSITE" id="PS50943">
    <property type="entry name" value="HTH_CROC1"/>
    <property type="match status" value="1"/>
</dbReference>
<dbReference type="GO" id="GO:0005829">
    <property type="term" value="C:cytosol"/>
    <property type="evidence" value="ECO:0007669"/>
    <property type="project" value="TreeGrafter"/>
</dbReference>
<dbReference type="InterPro" id="IPR014710">
    <property type="entry name" value="RmlC-like_jellyroll"/>
</dbReference>
<comment type="caution">
    <text evidence="3">The sequence shown here is derived from an EMBL/GenBank/DDBJ whole genome shotgun (WGS) entry which is preliminary data.</text>
</comment>
<dbReference type="CDD" id="cd00093">
    <property type="entry name" value="HTH_XRE"/>
    <property type="match status" value="1"/>
</dbReference>
<dbReference type="AlphaFoldDB" id="A0A4R1QQB0"/>
<dbReference type="GO" id="GO:0003677">
    <property type="term" value="F:DNA binding"/>
    <property type="evidence" value="ECO:0007669"/>
    <property type="project" value="UniProtKB-KW"/>
</dbReference>
<sequence>MDEELNIGRKVQQFRKQSGLSLRELAARVELSPSMLSQIENDAVNPSINTLKNIAQALHVPLFRFFKEDEPQPERLIVRRGENRIIGHPGEEVLYKLLTPTADCSIEFCLMEIPPHTASSDIDREHTGEEVAYVISGQVDLHLRGSVYRLCAGDSVQIPPATPHRWVNDSDEEFRAVFAITPPSF</sequence>
<evidence type="ECO:0000313" key="4">
    <source>
        <dbReference type="Proteomes" id="UP000295184"/>
    </source>
</evidence>
<dbReference type="SUPFAM" id="SSF51182">
    <property type="entry name" value="RmlC-like cupins"/>
    <property type="match status" value="1"/>
</dbReference>
<protein>
    <submittedName>
        <fullName evidence="3">XRE family transcriptional regulator</fullName>
    </submittedName>
</protein>
<dbReference type="InterPro" id="IPR001387">
    <property type="entry name" value="Cro/C1-type_HTH"/>
</dbReference>
<dbReference type="EMBL" id="SLUM01000021">
    <property type="protein sequence ID" value="TCL54555.1"/>
    <property type="molecule type" value="Genomic_DNA"/>
</dbReference>
<keyword evidence="1" id="KW-0238">DNA-binding</keyword>
<dbReference type="Pfam" id="PF01381">
    <property type="entry name" value="HTH_3"/>
    <property type="match status" value="1"/>
</dbReference>
<reference evidence="3 4" key="1">
    <citation type="submission" date="2019-03" db="EMBL/GenBank/DDBJ databases">
        <title>Genomic Encyclopedia of Type Strains, Phase IV (KMG-IV): sequencing the most valuable type-strain genomes for metagenomic binning, comparative biology and taxonomic classification.</title>
        <authorList>
            <person name="Goeker M."/>
        </authorList>
    </citation>
    <scope>NUCLEOTIDE SEQUENCE [LARGE SCALE GENOMIC DNA]</scope>
    <source>
        <strain evidence="3 4">DSM 100451</strain>
    </source>
</reference>
<dbReference type="InterPro" id="IPR011051">
    <property type="entry name" value="RmlC_Cupin_sf"/>
</dbReference>
<dbReference type="Gene3D" id="2.60.120.10">
    <property type="entry name" value="Jelly Rolls"/>
    <property type="match status" value="1"/>
</dbReference>
<evidence type="ECO:0000313" key="3">
    <source>
        <dbReference type="EMBL" id="TCL54555.1"/>
    </source>
</evidence>
<dbReference type="InterPro" id="IPR013096">
    <property type="entry name" value="Cupin_2"/>
</dbReference>
<feature type="domain" description="HTH cro/C1-type" evidence="2">
    <location>
        <begin position="11"/>
        <end position="66"/>
    </location>
</feature>
<dbReference type="Pfam" id="PF07883">
    <property type="entry name" value="Cupin_2"/>
    <property type="match status" value="1"/>
</dbReference>